<gene>
    <name evidence="6" type="ORF">RJ639_033190</name>
</gene>
<sequence>MWGSLSLRTKPNFRPLKPHEMSDGQVQFRRIRVPWHRFTPLKKAWMEIFTPIHEQMKIDIRLKLKDRANIVELKTRADTPDIRNLQRCADFVGAFMCGFDLSDAIALLRMDELYVTSFCIKDVKTLRREHLSHAIGRLAGRGGKTKFAIENTTKTRIVIQNSDIYLLGSHANIEIAMHSLCSLIRGSPAAKVYPKLRAVTTRAAERF</sequence>
<dbReference type="SMART" id="SM00322">
    <property type="entry name" value="KH"/>
    <property type="match status" value="1"/>
</dbReference>
<evidence type="ECO:0000313" key="7">
    <source>
        <dbReference type="Proteomes" id="UP001188597"/>
    </source>
</evidence>
<dbReference type="PANTHER" id="PTHR12826:SF13">
    <property type="entry name" value="RNA-BINDING PROTEIN PNO1"/>
    <property type="match status" value="1"/>
</dbReference>
<keyword evidence="4" id="KW-0539">Nucleus</keyword>
<evidence type="ECO:0000313" key="6">
    <source>
        <dbReference type="EMBL" id="KAK3035598.1"/>
    </source>
</evidence>
<dbReference type="GO" id="GO:0005730">
    <property type="term" value="C:nucleolus"/>
    <property type="evidence" value="ECO:0007669"/>
    <property type="project" value="UniProtKB-SubCell"/>
</dbReference>
<comment type="similarity">
    <text evidence="2">Belongs to the PNO1 family.</text>
</comment>
<dbReference type="AlphaFoldDB" id="A0AA88WWN7"/>
<protein>
    <recommendedName>
        <fullName evidence="5">K Homology domain-containing protein</fullName>
    </recommendedName>
</protein>
<accession>A0AA88WWN7</accession>
<dbReference type="EMBL" id="JAVXUP010000170">
    <property type="protein sequence ID" value="KAK3035598.1"/>
    <property type="molecule type" value="Genomic_DNA"/>
</dbReference>
<dbReference type="PANTHER" id="PTHR12826">
    <property type="entry name" value="RIBONUCLEASE Y"/>
    <property type="match status" value="1"/>
</dbReference>
<dbReference type="InterPro" id="IPR004087">
    <property type="entry name" value="KH_dom"/>
</dbReference>
<organism evidence="6 7">
    <name type="scientific">Escallonia herrerae</name>
    <dbReference type="NCBI Taxonomy" id="1293975"/>
    <lineage>
        <taxon>Eukaryota</taxon>
        <taxon>Viridiplantae</taxon>
        <taxon>Streptophyta</taxon>
        <taxon>Embryophyta</taxon>
        <taxon>Tracheophyta</taxon>
        <taxon>Spermatophyta</taxon>
        <taxon>Magnoliopsida</taxon>
        <taxon>eudicotyledons</taxon>
        <taxon>Gunneridae</taxon>
        <taxon>Pentapetalae</taxon>
        <taxon>asterids</taxon>
        <taxon>campanulids</taxon>
        <taxon>Escalloniales</taxon>
        <taxon>Escalloniaceae</taxon>
        <taxon>Escallonia</taxon>
    </lineage>
</organism>
<keyword evidence="3" id="KW-0694">RNA-binding</keyword>
<dbReference type="CDD" id="cd22391">
    <property type="entry name" value="KH-I_PNO1_rpt1"/>
    <property type="match status" value="1"/>
</dbReference>
<comment type="caution">
    <text evidence="6">The sequence shown here is derived from an EMBL/GenBank/DDBJ whole genome shotgun (WGS) entry which is preliminary data.</text>
</comment>
<dbReference type="GO" id="GO:0003723">
    <property type="term" value="F:RNA binding"/>
    <property type="evidence" value="ECO:0007669"/>
    <property type="project" value="UniProtKB-KW"/>
</dbReference>
<reference evidence="6" key="1">
    <citation type="submission" date="2022-12" db="EMBL/GenBank/DDBJ databases">
        <title>Draft genome assemblies for two species of Escallonia (Escalloniales).</title>
        <authorList>
            <person name="Chanderbali A."/>
            <person name="Dervinis C."/>
            <person name="Anghel I."/>
            <person name="Soltis D."/>
            <person name="Soltis P."/>
            <person name="Zapata F."/>
        </authorList>
    </citation>
    <scope>NUCLEOTIDE SEQUENCE</scope>
    <source>
        <strain evidence="6">UCBG64.0493</strain>
        <tissue evidence="6">Leaf</tissue>
    </source>
</reference>
<keyword evidence="7" id="KW-1185">Reference proteome</keyword>
<evidence type="ECO:0000256" key="2">
    <source>
        <dbReference type="ARBA" id="ARBA00007515"/>
    </source>
</evidence>
<evidence type="ECO:0000256" key="1">
    <source>
        <dbReference type="ARBA" id="ARBA00004604"/>
    </source>
</evidence>
<proteinExistence type="inferred from homology"/>
<evidence type="ECO:0000256" key="3">
    <source>
        <dbReference type="ARBA" id="ARBA00022884"/>
    </source>
</evidence>
<dbReference type="InterPro" id="IPR055211">
    <property type="entry name" value="KH_PNO1_2nd"/>
</dbReference>
<feature type="domain" description="K Homology" evidence="5">
    <location>
        <begin position="112"/>
        <end position="185"/>
    </location>
</feature>
<dbReference type="InterPro" id="IPR055212">
    <property type="entry name" value="KH-I_PNO1_first"/>
</dbReference>
<dbReference type="Gene3D" id="3.30.1370.10">
    <property type="entry name" value="K Homology domain, type 1"/>
    <property type="match status" value="1"/>
</dbReference>
<dbReference type="CDD" id="cd22392">
    <property type="entry name" value="KH-I_PNO1_rpt2"/>
    <property type="match status" value="1"/>
</dbReference>
<dbReference type="Proteomes" id="UP001188597">
    <property type="component" value="Unassembled WGS sequence"/>
</dbReference>
<dbReference type="Pfam" id="PF22891">
    <property type="entry name" value="KH_PNO1_2nd"/>
    <property type="match status" value="1"/>
</dbReference>
<dbReference type="InterPro" id="IPR036612">
    <property type="entry name" value="KH_dom_type_1_sf"/>
</dbReference>
<evidence type="ECO:0000259" key="5">
    <source>
        <dbReference type="SMART" id="SM00322"/>
    </source>
</evidence>
<dbReference type="SUPFAM" id="SSF54791">
    <property type="entry name" value="Eukaryotic type KH-domain (KH-domain type I)"/>
    <property type="match status" value="1"/>
</dbReference>
<name>A0AA88WWN7_9ASTE</name>
<comment type="subcellular location">
    <subcellularLocation>
        <location evidence="1">Nucleus</location>
        <location evidence="1">Nucleolus</location>
    </subcellularLocation>
</comment>
<evidence type="ECO:0000256" key="4">
    <source>
        <dbReference type="ARBA" id="ARBA00023242"/>
    </source>
</evidence>